<gene>
    <name evidence="2" type="ORF">A2886_01015</name>
</gene>
<evidence type="ECO:0000313" key="3">
    <source>
        <dbReference type="Proteomes" id="UP000176608"/>
    </source>
</evidence>
<dbReference type="AlphaFoldDB" id="A0A1F4UQF2"/>
<proteinExistence type="predicted"/>
<dbReference type="SUPFAM" id="SSF53756">
    <property type="entry name" value="UDP-Glycosyltransferase/glycogen phosphorylase"/>
    <property type="match status" value="1"/>
</dbReference>
<dbReference type="PANTHER" id="PTHR12526">
    <property type="entry name" value="GLYCOSYLTRANSFERASE"/>
    <property type="match status" value="1"/>
</dbReference>
<evidence type="ECO:0000259" key="1">
    <source>
        <dbReference type="Pfam" id="PF00534"/>
    </source>
</evidence>
<evidence type="ECO:0000313" key="2">
    <source>
        <dbReference type="EMBL" id="OGC47211.1"/>
    </source>
</evidence>
<name>A0A1F4UQF2_UNCKA</name>
<dbReference type="CDD" id="cd03801">
    <property type="entry name" value="GT4_PimA-like"/>
    <property type="match status" value="1"/>
</dbReference>
<dbReference type="EMBL" id="MEVA01000016">
    <property type="protein sequence ID" value="OGC47211.1"/>
    <property type="molecule type" value="Genomic_DNA"/>
</dbReference>
<sequence length="388" mass="42332">MKKRVLAFIPTFPVLSETFIEREIAGLAKSPNIDLTVVAPNKGLDFAQKTLEGHVKYKQANLLDGAIGLTLLLTKAANVFKAWKTVGVLRPYEFIKGFGYARIFRQYKPEVIYSHFLSKPSTVALVASILLDVPLVISGHARDVLEYPDLIIKKAKLAKSITFCNKNALESVKSKVDPSLHSKLKLIYHGVDPKSLALPNGTSFKKPDQPFIFTIGRLEEKKGIKYLIEASEILKKEVSHLIYVAAGGPLLGELKSLIKSKGLEKSFVLLGETPFNEILPYLHAADVYVQPSINAQGGDADGVPNSLIEAAMLKVPIVTTDAGSISDFLNSSNALIVPQKDSVKLAEAIKKLLSDTDLRNSLSSAAYNKAVGMFDLEESVSEIESLLV</sequence>
<accession>A0A1F4UQF2</accession>
<dbReference type="GO" id="GO:0016757">
    <property type="term" value="F:glycosyltransferase activity"/>
    <property type="evidence" value="ECO:0007669"/>
    <property type="project" value="InterPro"/>
</dbReference>
<organism evidence="2 3">
    <name type="scientific">candidate division WWE3 bacterium RIFCSPHIGHO2_01_FULL_42_13</name>
    <dbReference type="NCBI Taxonomy" id="1802617"/>
    <lineage>
        <taxon>Bacteria</taxon>
        <taxon>Katanobacteria</taxon>
    </lineage>
</organism>
<dbReference type="Pfam" id="PF00534">
    <property type="entry name" value="Glycos_transf_1"/>
    <property type="match status" value="1"/>
</dbReference>
<dbReference type="Gene3D" id="3.40.50.2000">
    <property type="entry name" value="Glycogen Phosphorylase B"/>
    <property type="match status" value="2"/>
</dbReference>
<dbReference type="InterPro" id="IPR001296">
    <property type="entry name" value="Glyco_trans_1"/>
</dbReference>
<comment type="caution">
    <text evidence="2">The sequence shown here is derived from an EMBL/GenBank/DDBJ whole genome shotgun (WGS) entry which is preliminary data.</text>
</comment>
<reference evidence="2 3" key="1">
    <citation type="journal article" date="2016" name="Nat. Commun.">
        <title>Thousands of microbial genomes shed light on interconnected biogeochemical processes in an aquifer system.</title>
        <authorList>
            <person name="Anantharaman K."/>
            <person name="Brown C.T."/>
            <person name="Hug L.A."/>
            <person name="Sharon I."/>
            <person name="Castelle C.J."/>
            <person name="Probst A.J."/>
            <person name="Thomas B.C."/>
            <person name="Singh A."/>
            <person name="Wilkins M.J."/>
            <person name="Karaoz U."/>
            <person name="Brodie E.L."/>
            <person name="Williams K.H."/>
            <person name="Hubbard S.S."/>
            <person name="Banfield J.F."/>
        </authorList>
    </citation>
    <scope>NUCLEOTIDE SEQUENCE [LARGE SCALE GENOMIC DNA]</scope>
</reference>
<protein>
    <recommendedName>
        <fullName evidence="1">Glycosyl transferase family 1 domain-containing protein</fullName>
    </recommendedName>
</protein>
<dbReference type="STRING" id="1802617.A2886_01015"/>
<dbReference type="Proteomes" id="UP000176608">
    <property type="component" value="Unassembled WGS sequence"/>
</dbReference>
<feature type="domain" description="Glycosyl transferase family 1" evidence="1">
    <location>
        <begin position="205"/>
        <end position="368"/>
    </location>
</feature>